<feature type="compositionally biased region" description="Basic residues" evidence="1">
    <location>
        <begin position="1"/>
        <end position="12"/>
    </location>
</feature>
<dbReference type="EMBL" id="GBEZ01023742">
    <property type="protein sequence ID" value="JAC63171.1"/>
    <property type="molecule type" value="Transcribed_RNA"/>
</dbReference>
<feature type="region of interest" description="Disordered" evidence="1">
    <location>
        <begin position="71"/>
        <end position="133"/>
    </location>
</feature>
<accession>A0A061QY09</accession>
<sequence>MGKGKARRRRAKNASAAADREMEKVGILPDSANKATSKKRRRNNKTVEDDGLPRKLRQLIKLKEFAEKLETGGVELSADQGEATQRQPKETGLPETNSPPSLSQNTPTDHNIGGAVAAACKESQSVQPKAQTP</sequence>
<feature type="compositionally biased region" description="Polar residues" evidence="1">
    <location>
        <begin position="94"/>
        <end position="109"/>
    </location>
</feature>
<gene>
    <name evidence="2" type="ORF">TSPGSL018_21308</name>
</gene>
<feature type="compositionally biased region" description="Polar residues" evidence="1">
    <location>
        <begin position="122"/>
        <end position="133"/>
    </location>
</feature>
<organism evidence="2">
    <name type="scientific">Tetraselmis sp. GSL018</name>
    <dbReference type="NCBI Taxonomy" id="582737"/>
    <lineage>
        <taxon>Eukaryota</taxon>
        <taxon>Viridiplantae</taxon>
        <taxon>Chlorophyta</taxon>
        <taxon>core chlorophytes</taxon>
        <taxon>Chlorodendrophyceae</taxon>
        <taxon>Chlorodendrales</taxon>
        <taxon>Chlorodendraceae</taxon>
        <taxon>Tetraselmis</taxon>
    </lineage>
</organism>
<evidence type="ECO:0000313" key="2">
    <source>
        <dbReference type="EMBL" id="JAC63171.1"/>
    </source>
</evidence>
<dbReference type="AlphaFoldDB" id="A0A061QY09"/>
<name>A0A061QY09_9CHLO</name>
<feature type="non-terminal residue" evidence="2">
    <location>
        <position position="133"/>
    </location>
</feature>
<feature type="region of interest" description="Disordered" evidence="1">
    <location>
        <begin position="1"/>
        <end position="55"/>
    </location>
</feature>
<protein>
    <submittedName>
        <fullName evidence="2">Uncharacterized protein</fullName>
    </submittedName>
</protein>
<reference evidence="2" key="1">
    <citation type="submission" date="2014-05" db="EMBL/GenBank/DDBJ databases">
        <title>The transcriptome of the halophilic microalga Tetraselmis sp. GSL018 isolated from the Great Salt Lake, Utah.</title>
        <authorList>
            <person name="Jinkerson R.E."/>
            <person name="D'Adamo S."/>
            <person name="Posewitz M.C."/>
        </authorList>
    </citation>
    <scope>NUCLEOTIDE SEQUENCE</scope>
    <source>
        <strain evidence="2">GSL018</strain>
    </source>
</reference>
<proteinExistence type="predicted"/>
<evidence type="ECO:0000256" key="1">
    <source>
        <dbReference type="SAM" id="MobiDB-lite"/>
    </source>
</evidence>